<keyword evidence="1" id="KW-1133">Transmembrane helix</keyword>
<evidence type="ECO:0008006" key="5">
    <source>
        <dbReference type="Google" id="ProtNLM"/>
    </source>
</evidence>
<dbReference type="Proteomes" id="UP000285060">
    <property type="component" value="Unassembled WGS sequence"/>
</dbReference>
<keyword evidence="4" id="KW-1185">Reference proteome</keyword>
<reference evidence="3 4" key="2">
    <citation type="submission" date="2018-08" db="EMBL/GenBank/DDBJ databases">
        <title>Aphanomyces genome sequencing and annotation.</title>
        <authorList>
            <person name="Minardi D."/>
            <person name="Oidtmann B."/>
            <person name="Van Der Giezen M."/>
            <person name="Studholme D.J."/>
        </authorList>
    </citation>
    <scope>NUCLEOTIDE SEQUENCE [LARGE SCALE GENOMIC DNA]</scope>
    <source>
        <strain evidence="3 4">NJM0002</strain>
    </source>
</reference>
<dbReference type="AlphaFoldDB" id="A0A024TEB9"/>
<proteinExistence type="predicted"/>
<dbReference type="VEuPathDB" id="FungiDB:H310_13776"/>
<evidence type="ECO:0000313" key="3">
    <source>
        <dbReference type="EMBL" id="RHY26830.1"/>
    </source>
</evidence>
<keyword evidence="1" id="KW-0472">Membrane</keyword>
<keyword evidence="1" id="KW-0812">Transmembrane</keyword>
<organism evidence="2">
    <name type="scientific">Aphanomyces invadans</name>
    <dbReference type="NCBI Taxonomy" id="157072"/>
    <lineage>
        <taxon>Eukaryota</taxon>
        <taxon>Sar</taxon>
        <taxon>Stramenopiles</taxon>
        <taxon>Oomycota</taxon>
        <taxon>Saprolegniomycetes</taxon>
        <taxon>Saprolegniales</taxon>
        <taxon>Verrucalvaceae</taxon>
        <taxon>Aphanomyces</taxon>
    </lineage>
</organism>
<dbReference type="EMBL" id="QUSY01000901">
    <property type="protein sequence ID" value="RHY26830.1"/>
    <property type="molecule type" value="Genomic_DNA"/>
</dbReference>
<dbReference type="GeneID" id="20090826"/>
<name>A0A024TEB9_9STRA</name>
<dbReference type="OrthoDB" id="150814at2759"/>
<reference evidence="2" key="1">
    <citation type="submission" date="2013-12" db="EMBL/GenBank/DDBJ databases">
        <title>The Genome Sequence of Aphanomyces invadans NJM9701.</title>
        <authorList>
            <consortium name="The Broad Institute Genomics Platform"/>
            <person name="Russ C."/>
            <person name="Tyler B."/>
            <person name="van West P."/>
            <person name="Dieguez-Uribeondo J."/>
            <person name="Young S.K."/>
            <person name="Zeng Q."/>
            <person name="Gargeya S."/>
            <person name="Fitzgerald M."/>
            <person name="Abouelleil A."/>
            <person name="Alvarado L."/>
            <person name="Chapman S.B."/>
            <person name="Gainer-Dewar J."/>
            <person name="Goldberg J."/>
            <person name="Griggs A."/>
            <person name="Gujja S."/>
            <person name="Hansen M."/>
            <person name="Howarth C."/>
            <person name="Imamovic A."/>
            <person name="Ireland A."/>
            <person name="Larimer J."/>
            <person name="McCowan C."/>
            <person name="Murphy C."/>
            <person name="Pearson M."/>
            <person name="Poon T.W."/>
            <person name="Priest M."/>
            <person name="Roberts A."/>
            <person name="Saif S."/>
            <person name="Shea T."/>
            <person name="Sykes S."/>
            <person name="Wortman J."/>
            <person name="Nusbaum C."/>
            <person name="Birren B."/>
        </authorList>
    </citation>
    <scope>NUCLEOTIDE SEQUENCE [LARGE SCALE GENOMIC DNA]</scope>
    <source>
        <strain evidence="2">NJM9701</strain>
    </source>
</reference>
<evidence type="ECO:0000313" key="4">
    <source>
        <dbReference type="Proteomes" id="UP000285060"/>
    </source>
</evidence>
<gene>
    <name evidence="3" type="ORF">DYB32_007243</name>
    <name evidence="2" type="ORF">H310_13776</name>
</gene>
<evidence type="ECO:0000313" key="2">
    <source>
        <dbReference type="EMBL" id="ETV91707.1"/>
    </source>
</evidence>
<feature type="transmembrane region" description="Helical" evidence="1">
    <location>
        <begin position="72"/>
        <end position="94"/>
    </location>
</feature>
<dbReference type="eggNOG" id="ENOG502RZFK">
    <property type="taxonomic scope" value="Eukaryota"/>
</dbReference>
<accession>A0A024TEB9</accession>
<dbReference type="RefSeq" id="XP_008879633.1">
    <property type="nucleotide sequence ID" value="XM_008881411.1"/>
</dbReference>
<dbReference type="EMBL" id="KI914007">
    <property type="protein sequence ID" value="ETV91707.1"/>
    <property type="molecule type" value="Genomic_DNA"/>
</dbReference>
<sequence length="174" mass="19837">MHDYESAQAHFLYEHREPCSQIAVVQIAVFFASFVFTYLTWWAGLFGLLVAAVGYYGTLTPVVQSKVSFIQFYYFGNCFILFLQVLSSIVLVVVVSEWPVITSWGWVVIVLGTVSYIFQIYLTYIAIQRSFSYRAELMRSPPPAEIMVYSQQSVYTAVPQVISGYRAPMDTKSI</sequence>
<feature type="transmembrane region" description="Helical" evidence="1">
    <location>
        <begin position="45"/>
        <end position="63"/>
    </location>
</feature>
<protein>
    <recommendedName>
        <fullName evidence="5">Transmembrane protein</fullName>
    </recommendedName>
</protein>
<evidence type="ECO:0000256" key="1">
    <source>
        <dbReference type="SAM" id="Phobius"/>
    </source>
</evidence>
<feature type="transmembrane region" description="Helical" evidence="1">
    <location>
        <begin position="106"/>
        <end position="127"/>
    </location>
</feature>
<dbReference type="STRING" id="157072.A0A024TEB9"/>